<dbReference type="Proteomes" id="UP001219525">
    <property type="component" value="Unassembled WGS sequence"/>
</dbReference>
<sequence>MSSELDDELLELVDGTPDKEKQSRKRARDSSSAKAKSSKKRKVADSDDDPESEEGHEEDEEPELFPLEGKYVDEADREDLLSKTEIEREEILATRMDQVERIRDRKHIDKLRAQQLATLAAAESETKRPSRSTGKDRTKDRSLNALRAKRKAKDEKKRTRGGSPKHTNERSASPTDMEMSDSDSEDGQISRLDQEDERLGLGKKPKGDSAPEPEEPLTPETLQKITFTRSALAKHSASPFFEKILVGGWVRYLLGEQGSQRVYRICQIKSLLAVLVISLATDAAPKPYKVTPEKTVQECFELKHGKAERVWQMDRASNEAFTADEFRRLLDTYTIEKIPLPTKKEVEERYAEIQKLMTKVLTEDDISAIIARKRQMAALTQNSSSVPATLSVAERSRLTAQRTLALRRQDLDEVASIDAQLAEAAAGAGADAGGRDRDGGEDRLARVNERNRKANMESVRRAEMAEAERKRRERRAQQNGGGSGTSTPKVFDPSARLRTVPRLFETATPTSRPSTPNPVALPKKDAPVAALPSPPKQLNGGKTFEATIIESIEVDLGDF</sequence>
<dbReference type="GO" id="GO:0003677">
    <property type="term" value="F:DNA binding"/>
    <property type="evidence" value="ECO:0007669"/>
    <property type="project" value="InterPro"/>
</dbReference>
<dbReference type="GO" id="GO:1990269">
    <property type="term" value="F:RNA polymerase II C-terminal domain phosphoserine binding"/>
    <property type="evidence" value="ECO:0007669"/>
    <property type="project" value="TreeGrafter"/>
</dbReference>
<keyword evidence="8" id="KW-1185">Reference proteome</keyword>
<evidence type="ECO:0000313" key="7">
    <source>
        <dbReference type="EMBL" id="KAJ7216412.1"/>
    </source>
</evidence>
<organism evidence="7 8">
    <name type="scientific">Mycena pura</name>
    <dbReference type="NCBI Taxonomy" id="153505"/>
    <lineage>
        <taxon>Eukaryota</taxon>
        <taxon>Fungi</taxon>
        <taxon>Dikarya</taxon>
        <taxon>Basidiomycota</taxon>
        <taxon>Agaricomycotina</taxon>
        <taxon>Agaricomycetes</taxon>
        <taxon>Agaricomycetidae</taxon>
        <taxon>Agaricales</taxon>
        <taxon>Marasmiineae</taxon>
        <taxon>Mycenaceae</taxon>
        <taxon>Mycena</taxon>
    </lineage>
</organism>
<comment type="subcellular location">
    <subcellularLocation>
        <location evidence="1">Nucleus</location>
    </subcellularLocation>
</comment>
<feature type="region of interest" description="Disordered" evidence="5">
    <location>
        <begin position="425"/>
        <end position="542"/>
    </location>
</feature>
<accession>A0AAD6VLE0</accession>
<feature type="domain" description="Plus3" evidence="6">
    <location>
        <begin position="216"/>
        <end position="358"/>
    </location>
</feature>
<dbReference type="InterPro" id="IPR036128">
    <property type="entry name" value="Plus3-like_sf"/>
</dbReference>
<evidence type="ECO:0000256" key="5">
    <source>
        <dbReference type="SAM" id="MobiDB-lite"/>
    </source>
</evidence>
<dbReference type="AlphaFoldDB" id="A0AAD6VLE0"/>
<dbReference type="SUPFAM" id="SSF159042">
    <property type="entry name" value="Plus3-like"/>
    <property type="match status" value="1"/>
</dbReference>
<dbReference type="PANTHER" id="PTHR13115">
    <property type="entry name" value="RNA POLYMERASE-ASSOCIATED PROTEIN RTF1 HOMOLOG"/>
    <property type="match status" value="1"/>
</dbReference>
<feature type="region of interest" description="Disordered" evidence="5">
    <location>
        <begin position="119"/>
        <end position="221"/>
    </location>
</feature>
<dbReference type="PANTHER" id="PTHR13115:SF8">
    <property type="entry name" value="RNA POLYMERASE-ASSOCIATED PROTEIN RTF1 HOMOLOG"/>
    <property type="match status" value="1"/>
</dbReference>
<feature type="compositionally biased region" description="Acidic residues" evidence="5">
    <location>
        <begin position="46"/>
        <end position="63"/>
    </location>
</feature>
<evidence type="ECO:0000256" key="3">
    <source>
        <dbReference type="ARBA" id="ARBA00023163"/>
    </source>
</evidence>
<keyword evidence="2" id="KW-0805">Transcription regulation</keyword>
<evidence type="ECO:0000313" key="8">
    <source>
        <dbReference type="Proteomes" id="UP001219525"/>
    </source>
</evidence>
<proteinExistence type="predicted"/>
<dbReference type="Pfam" id="PF03126">
    <property type="entry name" value="Plus-3"/>
    <property type="match status" value="1"/>
</dbReference>
<dbReference type="InterPro" id="IPR004343">
    <property type="entry name" value="Plus-3_dom"/>
</dbReference>
<dbReference type="Gene3D" id="3.90.70.200">
    <property type="entry name" value="Plus-3 domain"/>
    <property type="match status" value="1"/>
</dbReference>
<name>A0AAD6VLE0_9AGAR</name>
<keyword evidence="4" id="KW-0539">Nucleus</keyword>
<gene>
    <name evidence="7" type="ORF">GGX14DRAFT_604664</name>
</gene>
<dbReference type="SMART" id="SM00719">
    <property type="entry name" value="Plus3"/>
    <property type="match status" value="1"/>
</dbReference>
<evidence type="ECO:0000256" key="1">
    <source>
        <dbReference type="ARBA" id="ARBA00004123"/>
    </source>
</evidence>
<keyword evidence="3" id="KW-0804">Transcription</keyword>
<dbReference type="PROSITE" id="PS51360">
    <property type="entry name" value="PLUS3"/>
    <property type="match status" value="1"/>
</dbReference>
<comment type="caution">
    <text evidence="7">The sequence shown here is derived from an EMBL/GenBank/DDBJ whole genome shotgun (WGS) entry which is preliminary data.</text>
</comment>
<feature type="compositionally biased region" description="Basic and acidic residues" evidence="5">
    <location>
        <begin position="124"/>
        <end position="142"/>
    </location>
</feature>
<protein>
    <submittedName>
        <fullName evidence="7">Plus-3-domain-containing protein</fullName>
    </submittedName>
</protein>
<feature type="region of interest" description="Disordered" evidence="5">
    <location>
        <begin position="1"/>
        <end position="106"/>
    </location>
</feature>
<evidence type="ECO:0000256" key="2">
    <source>
        <dbReference type="ARBA" id="ARBA00023015"/>
    </source>
</evidence>
<evidence type="ECO:0000259" key="6">
    <source>
        <dbReference type="PROSITE" id="PS51360"/>
    </source>
</evidence>
<feature type="compositionally biased region" description="Basic and acidic residues" evidence="5">
    <location>
        <begin position="70"/>
        <end position="106"/>
    </location>
</feature>
<feature type="compositionally biased region" description="Acidic residues" evidence="5">
    <location>
        <begin position="1"/>
        <end position="11"/>
    </location>
</feature>
<feature type="compositionally biased region" description="Basic and acidic residues" evidence="5">
    <location>
        <begin position="197"/>
        <end position="209"/>
    </location>
</feature>
<dbReference type="GO" id="GO:0016593">
    <property type="term" value="C:Cdc73/Paf1 complex"/>
    <property type="evidence" value="ECO:0007669"/>
    <property type="project" value="TreeGrafter"/>
</dbReference>
<evidence type="ECO:0000256" key="4">
    <source>
        <dbReference type="ARBA" id="ARBA00023242"/>
    </source>
</evidence>
<dbReference type="EMBL" id="JARJCW010000015">
    <property type="protein sequence ID" value="KAJ7216412.1"/>
    <property type="molecule type" value="Genomic_DNA"/>
</dbReference>
<feature type="compositionally biased region" description="Basic and acidic residues" evidence="5">
    <location>
        <begin position="433"/>
        <end position="470"/>
    </location>
</feature>
<reference evidence="7" key="1">
    <citation type="submission" date="2023-03" db="EMBL/GenBank/DDBJ databases">
        <title>Massive genome expansion in bonnet fungi (Mycena s.s.) driven by repeated elements and novel gene families across ecological guilds.</title>
        <authorList>
            <consortium name="Lawrence Berkeley National Laboratory"/>
            <person name="Harder C.B."/>
            <person name="Miyauchi S."/>
            <person name="Viragh M."/>
            <person name="Kuo A."/>
            <person name="Thoen E."/>
            <person name="Andreopoulos B."/>
            <person name="Lu D."/>
            <person name="Skrede I."/>
            <person name="Drula E."/>
            <person name="Henrissat B."/>
            <person name="Morin E."/>
            <person name="Kohler A."/>
            <person name="Barry K."/>
            <person name="LaButti K."/>
            <person name="Morin E."/>
            <person name="Salamov A."/>
            <person name="Lipzen A."/>
            <person name="Mereny Z."/>
            <person name="Hegedus B."/>
            <person name="Baldrian P."/>
            <person name="Stursova M."/>
            <person name="Weitz H."/>
            <person name="Taylor A."/>
            <person name="Grigoriev I.V."/>
            <person name="Nagy L.G."/>
            <person name="Martin F."/>
            <person name="Kauserud H."/>
        </authorList>
    </citation>
    <scope>NUCLEOTIDE SEQUENCE</scope>
    <source>
        <strain evidence="7">9144</strain>
    </source>
</reference>